<comment type="caution">
    <text evidence="2">The sequence shown here is derived from an EMBL/GenBank/DDBJ whole genome shotgun (WGS) entry which is preliminary data.</text>
</comment>
<dbReference type="eggNOG" id="ENOG5031X7R">
    <property type="taxonomic scope" value="Bacteria"/>
</dbReference>
<sequence>MNMRGKISLLTTAVVAAALISAPVAGARQTCHDAGSHVMCETSGSVSIKAVPQTRAPNVSEITPNVRDRRRGIVWSW</sequence>
<keyword evidence="3" id="KW-1185">Reference proteome</keyword>
<dbReference type="OrthoDB" id="4736782at2"/>
<evidence type="ECO:0000313" key="2">
    <source>
        <dbReference type="EMBL" id="KDE97868.1"/>
    </source>
</evidence>
<gene>
    <name evidence="2" type="ORF">Y900_002665</name>
</gene>
<dbReference type="Proteomes" id="UP000022835">
    <property type="component" value="Unassembled WGS sequence"/>
</dbReference>
<organism evidence="2 3">
    <name type="scientific">Mycolicibacterium aromaticivorans JS19b1 = JCM 16368</name>
    <dbReference type="NCBI Taxonomy" id="1440774"/>
    <lineage>
        <taxon>Bacteria</taxon>
        <taxon>Bacillati</taxon>
        <taxon>Actinomycetota</taxon>
        <taxon>Actinomycetes</taxon>
        <taxon>Mycobacteriales</taxon>
        <taxon>Mycobacteriaceae</taxon>
        <taxon>Mycolicibacterium</taxon>
    </lineage>
</organism>
<feature type="chain" id="PRO_5001623244" description="Keratin associated protein" evidence="1">
    <location>
        <begin position="28"/>
        <end position="77"/>
    </location>
</feature>
<evidence type="ECO:0000313" key="3">
    <source>
        <dbReference type="Proteomes" id="UP000022835"/>
    </source>
</evidence>
<evidence type="ECO:0000256" key="1">
    <source>
        <dbReference type="SAM" id="SignalP"/>
    </source>
</evidence>
<dbReference type="STRING" id="1440774.Y900_002665"/>
<dbReference type="AlphaFoldDB" id="A0A064CGL2"/>
<feature type="signal peptide" evidence="1">
    <location>
        <begin position="1"/>
        <end position="27"/>
    </location>
</feature>
<keyword evidence="1" id="KW-0732">Signal</keyword>
<reference evidence="2" key="1">
    <citation type="submission" date="2014-05" db="EMBL/GenBank/DDBJ databases">
        <title>Genome sequence of Mycobacterium aromaticivorans strain JS19b1T (= DSM 45407T).</title>
        <authorList>
            <person name="Kwak Y."/>
            <person name="Park G.-S."/>
            <person name="Li Q.X."/>
            <person name="Lee S.-E."/>
            <person name="Shin J.-H."/>
        </authorList>
    </citation>
    <scope>NUCLEOTIDE SEQUENCE [LARGE SCALE GENOMIC DNA]</scope>
    <source>
        <strain evidence="2">JS19b1</strain>
    </source>
</reference>
<dbReference type="EMBL" id="JALN02000001">
    <property type="protein sequence ID" value="KDE97868.1"/>
    <property type="molecule type" value="Genomic_DNA"/>
</dbReference>
<evidence type="ECO:0008006" key="4">
    <source>
        <dbReference type="Google" id="ProtNLM"/>
    </source>
</evidence>
<name>A0A064CGL2_9MYCO</name>
<accession>A0A064CGL2</accession>
<proteinExistence type="predicted"/>
<protein>
    <recommendedName>
        <fullName evidence="4">Keratin associated protein</fullName>
    </recommendedName>
</protein>